<reference evidence="4 5" key="1">
    <citation type="submission" date="2024-04" db="EMBL/GenBank/DDBJ databases">
        <title>Polymorphospora sp. isolated from Baiyangdian Lake in Xiong'an New Area.</title>
        <authorList>
            <person name="Zhang X."/>
            <person name="Liu J."/>
        </authorList>
    </citation>
    <scope>NUCLEOTIDE SEQUENCE [LARGE SCALE GENOMIC DNA]</scope>
    <source>
        <strain evidence="4 5">2-325</strain>
    </source>
</reference>
<dbReference type="SUPFAM" id="SSF50475">
    <property type="entry name" value="FMN-binding split barrel"/>
    <property type="match status" value="1"/>
</dbReference>
<dbReference type="Pfam" id="PF04075">
    <property type="entry name" value="F420H2_quin_red"/>
    <property type="match status" value="1"/>
</dbReference>
<dbReference type="PANTHER" id="PTHR39428">
    <property type="entry name" value="F420H(2)-DEPENDENT QUINONE REDUCTASE RV1261C"/>
    <property type="match status" value="1"/>
</dbReference>
<feature type="domain" description="Hemerythrin-like" evidence="3">
    <location>
        <begin position="161"/>
        <end position="299"/>
    </location>
</feature>
<dbReference type="NCBIfam" id="TIGR00026">
    <property type="entry name" value="hi_GC_TIGR00026"/>
    <property type="match status" value="1"/>
</dbReference>
<comment type="similarity">
    <text evidence="1">Belongs to the F420H(2)-dependent quinone reductase family.</text>
</comment>
<dbReference type="RefSeq" id="WP_375736013.1">
    <property type="nucleotide sequence ID" value="NZ_JBCGDC010000100.1"/>
</dbReference>
<dbReference type="InterPro" id="IPR012312">
    <property type="entry name" value="Hemerythrin-like"/>
</dbReference>
<dbReference type="Gene3D" id="1.20.120.520">
    <property type="entry name" value="nmb1532 protein domain like"/>
    <property type="match status" value="1"/>
</dbReference>
<name>A0ABV5CXE2_9ACTN</name>
<dbReference type="InterPro" id="IPR004378">
    <property type="entry name" value="F420H2_quin_Rdtase"/>
</dbReference>
<evidence type="ECO:0000313" key="4">
    <source>
        <dbReference type="EMBL" id="MFB6396632.1"/>
    </source>
</evidence>
<dbReference type="Gene3D" id="2.30.110.10">
    <property type="entry name" value="Electron Transport, Fmn-binding Protein, Chain A"/>
    <property type="match status" value="1"/>
</dbReference>
<dbReference type="InterPro" id="IPR012349">
    <property type="entry name" value="Split_barrel_FMN-bd"/>
</dbReference>
<dbReference type="CDD" id="cd12108">
    <property type="entry name" value="Hr-like"/>
    <property type="match status" value="1"/>
</dbReference>
<protein>
    <submittedName>
        <fullName evidence="4">Nitroreductase/quinone reductase family protein</fullName>
    </submittedName>
</protein>
<accession>A0ABV5CXE2</accession>
<comment type="catalytic activity">
    <reaction evidence="2">
        <text>oxidized coenzyme F420-(gamma-L-Glu)(n) + a quinol + H(+) = reduced coenzyme F420-(gamma-L-Glu)(n) + a quinone</text>
        <dbReference type="Rhea" id="RHEA:39663"/>
        <dbReference type="Rhea" id="RHEA-COMP:12939"/>
        <dbReference type="Rhea" id="RHEA-COMP:14378"/>
        <dbReference type="ChEBI" id="CHEBI:15378"/>
        <dbReference type="ChEBI" id="CHEBI:24646"/>
        <dbReference type="ChEBI" id="CHEBI:132124"/>
        <dbReference type="ChEBI" id="CHEBI:133980"/>
        <dbReference type="ChEBI" id="CHEBI:139511"/>
    </reaction>
</comment>
<organism evidence="4 5">
    <name type="scientific">Polymorphospora lycopeni</name>
    <dbReference type="NCBI Taxonomy" id="3140240"/>
    <lineage>
        <taxon>Bacteria</taxon>
        <taxon>Bacillati</taxon>
        <taxon>Actinomycetota</taxon>
        <taxon>Actinomycetes</taxon>
        <taxon>Micromonosporales</taxon>
        <taxon>Micromonosporaceae</taxon>
        <taxon>Polymorphospora</taxon>
    </lineage>
</organism>
<comment type="caution">
    <text evidence="4">The sequence shown here is derived from an EMBL/GenBank/DDBJ whole genome shotgun (WGS) entry which is preliminary data.</text>
</comment>
<gene>
    <name evidence="4" type="ORF">AAFH96_26530</name>
</gene>
<evidence type="ECO:0000256" key="2">
    <source>
        <dbReference type="ARBA" id="ARBA00049106"/>
    </source>
</evidence>
<sequence length="311" mass="34229">MSEIPAHHMQPEPQISDFNRPVVEEFRANGGKVGGPFEGGDLLLLTTTGARSGRWQISPLGFVRDGDRLLVVASAGGSPRHPAWYHNLIANPMVRVEVGTETFDAVAVPAQGSERDRLFAHVVAQEPGYGDYQARTSRRIPVVVLDRVHSEAGDREVANLADKLMEIHDWLRDQLARTRAETDAYFAARHATDGPPPVGLGMQIRAHCLAFCQSLHFHHTGEDGHMLPGLEQGYPHLAPVIERLRAEHVTVDRIRRELEGLLADVATADPVRFRAELDRMSSELTTHLAYEEETLIPVLAQVPFPPAGPGA</sequence>
<dbReference type="Pfam" id="PF01814">
    <property type="entry name" value="Hemerythrin"/>
    <property type="match status" value="1"/>
</dbReference>
<dbReference type="Proteomes" id="UP001582793">
    <property type="component" value="Unassembled WGS sequence"/>
</dbReference>
<dbReference type="EMBL" id="JBCGDC010000100">
    <property type="protein sequence ID" value="MFB6396632.1"/>
    <property type="molecule type" value="Genomic_DNA"/>
</dbReference>
<evidence type="ECO:0000313" key="5">
    <source>
        <dbReference type="Proteomes" id="UP001582793"/>
    </source>
</evidence>
<evidence type="ECO:0000256" key="1">
    <source>
        <dbReference type="ARBA" id="ARBA00008710"/>
    </source>
</evidence>
<evidence type="ECO:0000259" key="3">
    <source>
        <dbReference type="Pfam" id="PF01814"/>
    </source>
</evidence>
<keyword evidence="5" id="KW-1185">Reference proteome</keyword>
<dbReference type="PANTHER" id="PTHR39428:SF1">
    <property type="entry name" value="F420H(2)-DEPENDENT QUINONE REDUCTASE RV1261C"/>
    <property type="match status" value="1"/>
</dbReference>
<proteinExistence type="inferred from homology"/>